<accession>A0ABN8YJU3</accession>
<feature type="region of interest" description="Disordered" evidence="1">
    <location>
        <begin position="163"/>
        <end position="204"/>
    </location>
</feature>
<reference evidence="2" key="1">
    <citation type="submission" date="2023-04" db="EMBL/GenBank/DDBJ databases">
        <authorList>
            <consortium name="ELIXIR-Norway"/>
        </authorList>
    </citation>
    <scope>NUCLEOTIDE SEQUENCE [LARGE SCALE GENOMIC DNA]</scope>
</reference>
<protein>
    <submittedName>
        <fullName evidence="2">Uncharacterized protein</fullName>
    </submittedName>
</protein>
<sequence length="204" mass="21698">MGARRPPARHRRRRVINGDAAVRGMHARARGPSVPGHWYAALREGWARHRRSTSTRGPPASPHGPASENLGSGPIALILPGPVREGVQAGDRRRHAAGEEREPVLRGRLGGLPRGGDGGEQQPGSHQALLSLSGVPAAGRPRAPRLCEATAPLRGVRAQRLSPGWPSRLAAGPSCPAMERKPVEGQGRSMHPNAHGSKSIRELY</sequence>
<name>A0ABN8YJU3_RANTA</name>
<evidence type="ECO:0000313" key="2">
    <source>
        <dbReference type="EMBL" id="CAI9159989.1"/>
    </source>
</evidence>
<dbReference type="Proteomes" id="UP001176941">
    <property type="component" value="Chromosome 19"/>
</dbReference>
<evidence type="ECO:0000313" key="3">
    <source>
        <dbReference type="Proteomes" id="UP001176941"/>
    </source>
</evidence>
<evidence type="ECO:0000256" key="1">
    <source>
        <dbReference type="SAM" id="MobiDB-lite"/>
    </source>
</evidence>
<dbReference type="EMBL" id="OX459955">
    <property type="protein sequence ID" value="CAI9159989.1"/>
    <property type="molecule type" value="Genomic_DNA"/>
</dbReference>
<organism evidence="2 3">
    <name type="scientific">Rangifer tarandus platyrhynchus</name>
    <name type="common">Svalbard reindeer</name>
    <dbReference type="NCBI Taxonomy" id="3082113"/>
    <lineage>
        <taxon>Eukaryota</taxon>
        <taxon>Metazoa</taxon>
        <taxon>Chordata</taxon>
        <taxon>Craniata</taxon>
        <taxon>Vertebrata</taxon>
        <taxon>Euteleostomi</taxon>
        <taxon>Mammalia</taxon>
        <taxon>Eutheria</taxon>
        <taxon>Laurasiatheria</taxon>
        <taxon>Artiodactyla</taxon>
        <taxon>Ruminantia</taxon>
        <taxon>Pecora</taxon>
        <taxon>Cervidae</taxon>
        <taxon>Odocoileinae</taxon>
        <taxon>Rangifer</taxon>
    </lineage>
</organism>
<feature type="region of interest" description="Disordered" evidence="1">
    <location>
        <begin position="49"/>
        <end position="126"/>
    </location>
</feature>
<keyword evidence="3" id="KW-1185">Reference proteome</keyword>
<feature type="compositionally biased region" description="Basic and acidic residues" evidence="1">
    <location>
        <begin position="96"/>
        <end position="105"/>
    </location>
</feature>
<feature type="compositionally biased region" description="Gly residues" evidence="1">
    <location>
        <begin position="108"/>
        <end position="121"/>
    </location>
</feature>
<gene>
    <name evidence="2" type="ORF">MRATA1EN1_LOCUS8951</name>
</gene>
<proteinExistence type="predicted"/>